<evidence type="ECO:0000256" key="1">
    <source>
        <dbReference type="SAM" id="Coils"/>
    </source>
</evidence>
<evidence type="ECO:0000313" key="3">
    <source>
        <dbReference type="EMBL" id="KAL2912645.1"/>
    </source>
</evidence>
<proteinExistence type="predicted"/>
<feature type="region of interest" description="Disordered" evidence="2">
    <location>
        <begin position="678"/>
        <end position="702"/>
    </location>
</feature>
<dbReference type="PANTHER" id="PTHR24216:SF65">
    <property type="entry name" value="PAXILLIN-LIKE PROTEIN 1"/>
    <property type="match status" value="1"/>
</dbReference>
<name>A0ABR4MZE2_9FUNG</name>
<feature type="region of interest" description="Disordered" evidence="2">
    <location>
        <begin position="1"/>
        <end position="98"/>
    </location>
</feature>
<feature type="coiled-coil region" evidence="1">
    <location>
        <begin position="527"/>
        <end position="554"/>
    </location>
</feature>
<organism evidence="3 4">
    <name type="scientific">Polyrhizophydium stewartii</name>
    <dbReference type="NCBI Taxonomy" id="2732419"/>
    <lineage>
        <taxon>Eukaryota</taxon>
        <taxon>Fungi</taxon>
        <taxon>Fungi incertae sedis</taxon>
        <taxon>Chytridiomycota</taxon>
        <taxon>Chytridiomycota incertae sedis</taxon>
        <taxon>Chytridiomycetes</taxon>
        <taxon>Rhizophydiales</taxon>
        <taxon>Rhizophydiales incertae sedis</taxon>
        <taxon>Polyrhizophydium</taxon>
    </lineage>
</organism>
<dbReference type="Proteomes" id="UP001527925">
    <property type="component" value="Unassembled WGS sequence"/>
</dbReference>
<keyword evidence="1" id="KW-0175">Coiled coil</keyword>
<dbReference type="PANTHER" id="PTHR24216">
    <property type="entry name" value="PAXILLIN-RELATED"/>
    <property type="match status" value="1"/>
</dbReference>
<protein>
    <submittedName>
        <fullName evidence="3">Uncharacterized protein</fullName>
    </submittedName>
</protein>
<accession>A0ABR4MZE2</accession>
<gene>
    <name evidence="3" type="ORF">HK105_207861</name>
</gene>
<feature type="compositionally biased region" description="Low complexity" evidence="2">
    <location>
        <begin position="59"/>
        <end position="98"/>
    </location>
</feature>
<reference evidence="3 4" key="1">
    <citation type="submission" date="2023-09" db="EMBL/GenBank/DDBJ databases">
        <title>Pangenome analysis of Batrachochytrium dendrobatidis and related Chytrids.</title>
        <authorList>
            <person name="Yacoub M.N."/>
            <person name="Stajich J.E."/>
            <person name="James T.Y."/>
        </authorList>
    </citation>
    <scope>NUCLEOTIDE SEQUENCE [LARGE SCALE GENOMIC DNA]</scope>
    <source>
        <strain evidence="3 4">JEL0888</strain>
    </source>
</reference>
<feature type="coiled-coil region" evidence="1">
    <location>
        <begin position="353"/>
        <end position="450"/>
    </location>
</feature>
<evidence type="ECO:0000313" key="4">
    <source>
        <dbReference type="Proteomes" id="UP001527925"/>
    </source>
</evidence>
<evidence type="ECO:0000256" key="2">
    <source>
        <dbReference type="SAM" id="MobiDB-lite"/>
    </source>
</evidence>
<dbReference type="EMBL" id="JADGIZ020000060">
    <property type="protein sequence ID" value="KAL2912645.1"/>
    <property type="molecule type" value="Genomic_DNA"/>
</dbReference>
<keyword evidence="4" id="KW-1185">Reference proteome</keyword>
<sequence length="907" mass="94865">MTSATSATSATGAPRSTATTSSATSASAAASESAATSAPDAASSATSSGAPTPRPAAPVPAVRFRLPPSLPSSTSSPPLSASASAQSPPSPASSPAAAVLPDPLTSLLESPPSADALQRQIASLRRSKHDLVVASDARARTYELRIARMQAELEKLGGRLADANVVVDEQAAHIGDLHAAAAAAGRIQPASLGIDARAELAAAAASAAAQVAAAEAAASRAADPAAAASHAVLACENAFLREQLALMLRVADPLAPQPPPALPRLDPHFDDADTLSSLPPVSATSVLHEVERILRASNQPGPIRLTHDVPERSPESTTATLLIDRACQTDPSIILPEGLQDPHVTICELAGERDFLKKSLDNANARNDSLAATLDQLRAETTALESQFGRLLGETETAMAAERLSRATIEEQRETIVRYSEQAIDLAKQIEAYRAQIDRLHDEHAQFRHAQAVLHYMSQVHIHHLRSNAGGVPANPDGIDGATSSAVAAAAADGPVSHPAHRTARDPAADPAADPVAVLELQWLADRERLTADITMLQRTIQGLERENQSIRDEMGARMASMHSESEWALMIAKVTIAKDESRRAATELRERMSVIETLQSHVSALEAAAEVHKKDAKVLKDRIAKLKDEKTQRDAQLKAALARVAECERTIKAADARARSAGTLQAHKDAIIKDLRSRLGGSARSKSPAARGAGTGGGAAAESPEAASAAAAGSSVPASKAAVDGVQAAVKACQQELARKAALAKHWKAKAETLDKELAALKSATEHLIDPKMCETLQAHLRVTRQRAKETEAFVAAYAAREQQFIGALKQALAAAAASAAASAALPTPDTSSLRDTPAGLDRSEVLVTANEISRRLLGVDLDDVVPLAASAAGGDFTAQLTRVLEQDDFETDLARLLIEAMMLTK</sequence>
<feature type="coiled-coil region" evidence="1">
    <location>
        <begin position="603"/>
        <end position="658"/>
    </location>
</feature>
<comment type="caution">
    <text evidence="3">The sequence shown here is derived from an EMBL/GenBank/DDBJ whole genome shotgun (WGS) entry which is preliminary data.</text>
</comment>
<feature type="compositionally biased region" description="Low complexity" evidence="2">
    <location>
        <begin position="1"/>
        <end position="51"/>
    </location>
</feature>